<name>A0A411HMM0_9GAMM</name>
<evidence type="ECO:0000256" key="5">
    <source>
        <dbReference type="ARBA" id="ARBA00022519"/>
    </source>
</evidence>
<dbReference type="Gene3D" id="3.55.40.10">
    <property type="entry name" value="minor pseudopilin epsh domain"/>
    <property type="match status" value="1"/>
</dbReference>
<evidence type="ECO:0000256" key="4">
    <source>
        <dbReference type="ARBA" id="ARBA00022481"/>
    </source>
</evidence>
<protein>
    <recommendedName>
        <fullName evidence="2">Type II secretion system protein H</fullName>
    </recommendedName>
    <alternativeName>
        <fullName evidence="9">General secretion pathway protein H</fullName>
    </alternativeName>
</protein>
<dbReference type="EMBL" id="CP035704">
    <property type="protein sequence ID" value="QBB71727.1"/>
    <property type="molecule type" value="Genomic_DNA"/>
</dbReference>
<evidence type="ECO:0000256" key="3">
    <source>
        <dbReference type="ARBA" id="ARBA00022475"/>
    </source>
</evidence>
<reference evidence="12 13" key="1">
    <citation type="submission" date="2019-01" db="EMBL/GenBank/DDBJ databases">
        <title>Pseudolysobacter antarctica gen. nov., sp. nov., isolated from Fildes Peninsula, Antarctica.</title>
        <authorList>
            <person name="Wei Z."/>
            <person name="Peng F."/>
        </authorList>
    </citation>
    <scope>NUCLEOTIDE SEQUENCE [LARGE SCALE GENOMIC DNA]</scope>
    <source>
        <strain evidence="12 13">AQ6-296</strain>
    </source>
</reference>
<evidence type="ECO:0000256" key="10">
    <source>
        <dbReference type="SAM" id="MobiDB-lite"/>
    </source>
</evidence>
<dbReference type="OrthoDB" id="5730913at2"/>
<evidence type="ECO:0000256" key="2">
    <source>
        <dbReference type="ARBA" id="ARBA00021549"/>
    </source>
</evidence>
<dbReference type="PROSITE" id="PS00409">
    <property type="entry name" value="PROKAR_NTER_METHYL"/>
    <property type="match status" value="1"/>
</dbReference>
<proteinExistence type="predicted"/>
<dbReference type="KEGG" id="xbc:ELE36_15950"/>
<dbReference type="InterPro" id="IPR002416">
    <property type="entry name" value="T2SS_protein-GspH"/>
</dbReference>
<keyword evidence="7 11" id="KW-1133">Transmembrane helix</keyword>
<feature type="transmembrane region" description="Helical" evidence="11">
    <location>
        <begin position="64"/>
        <end position="89"/>
    </location>
</feature>
<evidence type="ECO:0000256" key="7">
    <source>
        <dbReference type="ARBA" id="ARBA00022989"/>
    </source>
</evidence>
<dbReference type="InterPro" id="IPR049875">
    <property type="entry name" value="TypeII_GspH"/>
</dbReference>
<keyword evidence="8 11" id="KW-0472">Membrane</keyword>
<keyword evidence="4" id="KW-0488">Methylation</keyword>
<keyword evidence="3" id="KW-1003">Cell membrane</keyword>
<evidence type="ECO:0000313" key="13">
    <source>
        <dbReference type="Proteomes" id="UP000291562"/>
    </source>
</evidence>
<dbReference type="GO" id="GO:0015628">
    <property type="term" value="P:protein secretion by the type II secretion system"/>
    <property type="evidence" value="ECO:0007669"/>
    <property type="project" value="InterPro"/>
</dbReference>
<dbReference type="AlphaFoldDB" id="A0A411HMM0"/>
<gene>
    <name evidence="12" type="primary">gspH</name>
    <name evidence="12" type="ORF">ELE36_15950</name>
</gene>
<keyword evidence="6 11" id="KW-0812">Transmembrane</keyword>
<keyword evidence="13" id="KW-1185">Reference proteome</keyword>
<keyword evidence="5" id="KW-0997">Cell inner membrane</keyword>
<evidence type="ECO:0000256" key="8">
    <source>
        <dbReference type="ARBA" id="ARBA00023136"/>
    </source>
</evidence>
<evidence type="ECO:0000313" key="12">
    <source>
        <dbReference type="EMBL" id="QBB71727.1"/>
    </source>
</evidence>
<comment type="subcellular location">
    <subcellularLocation>
        <location evidence="1">Cell inner membrane</location>
        <topology evidence="1">Single-pass membrane protein</topology>
    </subcellularLocation>
</comment>
<organism evidence="12 13">
    <name type="scientific">Pseudolysobacter antarcticus</name>
    <dbReference type="NCBI Taxonomy" id="2511995"/>
    <lineage>
        <taxon>Bacteria</taxon>
        <taxon>Pseudomonadati</taxon>
        <taxon>Pseudomonadota</taxon>
        <taxon>Gammaproteobacteria</taxon>
        <taxon>Lysobacterales</taxon>
        <taxon>Rhodanobacteraceae</taxon>
        <taxon>Pseudolysobacter</taxon>
    </lineage>
</organism>
<accession>A0A411HMM0</accession>
<sequence>MAISTSIRSAPTASPVAKARPRMSATGKIERGNLRCLRLARNPLLPHMISSRNHFFARRRDRNFATGFTLIELLVVVVIVAVLAAALTLSIGSAGGARQLEHEAEKLQALLTHACEQAELGGREIGLSFAKDGYGFSRFEGDLWRPLKLGNEELRRRHWNGIIPSLQRNGTRISVLTDLPDKPQLVCFSSGEITPFELDLGFGELDVYYKLTGQPNGALKLAMVNGHVRP</sequence>
<dbReference type="GO" id="GO:0005886">
    <property type="term" value="C:plasma membrane"/>
    <property type="evidence" value="ECO:0007669"/>
    <property type="project" value="UniProtKB-SubCell"/>
</dbReference>
<dbReference type="Proteomes" id="UP000291562">
    <property type="component" value="Chromosome"/>
</dbReference>
<dbReference type="NCBIfam" id="TIGR01708">
    <property type="entry name" value="typeII_sec_gspH"/>
    <property type="match status" value="1"/>
</dbReference>
<feature type="compositionally biased region" description="Polar residues" evidence="10">
    <location>
        <begin position="1"/>
        <end position="12"/>
    </location>
</feature>
<evidence type="ECO:0000256" key="9">
    <source>
        <dbReference type="ARBA" id="ARBA00030775"/>
    </source>
</evidence>
<dbReference type="GO" id="GO:0015627">
    <property type="term" value="C:type II protein secretion system complex"/>
    <property type="evidence" value="ECO:0007669"/>
    <property type="project" value="InterPro"/>
</dbReference>
<evidence type="ECO:0000256" key="1">
    <source>
        <dbReference type="ARBA" id="ARBA00004377"/>
    </source>
</evidence>
<dbReference type="Pfam" id="PF07963">
    <property type="entry name" value="N_methyl"/>
    <property type="match status" value="1"/>
</dbReference>
<dbReference type="PRINTS" id="PR00885">
    <property type="entry name" value="BCTERIALGSPH"/>
</dbReference>
<evidence type="ECO:0000256" key="6">
    <source>
        <dbReference type="ARBA" id="ARBA00022692"/>
    </source>
</evidence>
<dbReference type="NCBIfam" id="TIGR02532">
    <property type="entry name" value="IV_pilin_GFxxxE"/>
    <property type="match status" value="1"/>
</dbReference>
<dbReference type="SUPFAM" id="SSF54523">
    <property type="entry name" value="Pili subunits"/>
    <property type="match status" value="1"/>
</dbReference>
<dbReference type="InterPro" id="IPR045584">
    <property type="entry name" value="Pilin-like"/>
</dbReference>
<feature type="region of interest" description="Disordered" evidence="10">
    <location>
        <begin position="1"/>
        <end position="24"/>
    </location>
</feature>
<evidence type="ECO:0000256" key="11">
    <source>
        <dbReference type="SAM" id="Phobius"/>
    </source>
</evidence>
<dbReference type="InterPro" id="IPR012902">
    <property type="entry name" value="N_methyl_site"/>
</dbReference>